<accession>A0A401TM89</accession>
<dbReference type="AlphaFoldDB" id="A0A401TM89"/>
<keyword evidence="3" id="KW-1185">Reference proteome</keyword>
<protein>
    <submittedName>
        <fullName evidence="2">Uncharacterized protein</fullName>
    </submittedName>
</protein>
<evidence type="ECO:0000313" key="3">
    <source>
        <dbReference type="Proteomes" id="UP000287033"/>
    </source>
</evidence>
<organism evidence="2 3">
    <name type="scientific">Chiloscyllium punctatum</name>
    <name type="common">Brownbanded bambooshark</name>
    <name type="synonym">Hemiscyllium punctatum</name>
    <dbReference type="NCBI Taxonomy" id="137246"/>
    <lineage>
        <taxon>Eukaryota</taxon>
        <taxon>Metazoa</taxon>
        <taxon>Chordata</taxon>
        <taxon>Craniata</taxon>
        <taxon>Vertebrata</taxon>
        <taxon>Chondrichthyes</taxon>
        <taxon>Elasmobranchii</taxon>
        <taxon>Galeomorphii</taxon>
        <taxon>Galeoidea</taxon>
        <taxon>Orectolobiformes</taxon>
        <taxon>Hemiscylliidae</taxon>
        <taxon>Chiloscyllium</taxon>
    </lineage>
</organism>
<evidence type="ECO:0000256" key="1">
    <source>
        <dbReference type="SAM" id="MobiDB-lite"/>
    </source>
</evidence>
<gene>
    <name evidence="2" type="ORF">chiPu_0027705</name>
</gene>
<feature type="region of interest" description="Disordered" evidence="1">
    <location>
        <begin position="182"/>
        <end position="208"/>
    </location>
</feature>
<reference evidence="2 3" key="1">
    <citation type="journal article" date="2018" name="Nat. Ecol. Evol.">
        <title>Shark genomes provide insights into elasmobranch evolution and the origin of vertebrates.</title>
        <authorList>
            <person name="Hara Y"/>
            <person name="Yamaguchi K"/>
            <person name="Onimaru K"/>
            <person name="Kadota M"/>
            <person name="Koyanagi M"/>
            <person name="Keeley SD"/>
            <person name="Tatsumi K"/>
            <person name="Tanaka K"/>
            <person name="Motone F"/>
            <person name="Kageyama Y"/>
            <person name="Nozu R"/>
            <person name="Adachi N"/>
            <person name="Nishimura O"/>
            <person name="Nakagawa R"/>
            <person name="Tanegashima C"/>
            <person name="Kiyatake I"/>
            <person name="Matsumoto R"/>
            <person name="Murakumo K"/>
            <person name="Nishida K"/>
            <person name="Terakita A"/>
            <person name="Kuratani S"/>
            <person name="Sato K"/>
            <person name="Hyodo S Kuraku.S."/>
        </authorList>
    </citation>
    <scope>NUCLEOTIDE SEQUENCE [LARGE SCALE GENOMIC DNA]</scope>
</reference>
<comment type="caution">
    <text evidence="2">The sequence shown here is derived from an EMBL/GenBank/DDBJ whole genome shotgun (WGS) entry which is preliminary data.</text>
</comment>
<dbReference type="EMBL" id="BEZZ01111577">
    <property type="protein sequence ID" value="GCC43755.1"/>
    <property type="molecule type" value="Genomic_DNA"/>
</dbReference>
<proteinExistence type="predicted"/>
<sequence length="208" mass="23041">MHGAPGEVLMDRLRARRIQPRATARGPAMHHRVGHIGMELQAEGVAELERLHREIIAGRKQVRAVGQSKALAMPMIDARRPVRAKGAARVRRTDRVVTDLDTALRMRRDARAELPRQHLRTEADAEERTLLAQRNGNPVDLAPDIVVGIVGAHRAAADHRAGMHLERVGQRIAEARTADVEGVAQRTQRVADPAGSRGLLMQHDQHRP</sequence>
<evidence type="ECO:0000313" key="2">
    <source>
        <dbReference type="EMBL" id="GCC43755.1"/>
    </source>
</evidence>
<name>A0A401TM89_CHIPU</name>
<dbReference type="Proteomes" id="UP000287033">
    <property type="component" value="Unassembled WGS sequence"/>
</dbReference>